<dbReference type="HOGENOM" id="CLU_033146_0_0_9"/>
<reference evidence="1 2" key="1">
    <citation type="submission" date="2011-08" db="EMBL/GenBank/DDBJ databases">
        <title>The Genome Sequence of Clostridium hathewayi WAL-18680.</title>
        <authorList>
            <consortium name="The Broad Institute Genome Sequencing Platform"/>
            <person name="Earl A."/>
            <person name="Ward D."/>
            <person name="Feldgarden M."/>
            <person name="Gevers D."/>
            <person name="Finegold S.M."/>
            <person name="Summanen P.H."/>
            <person name="Molitoris D.R."/>
            <person name="Song M."/>
            <person name="Daigneault M."/>
            <person name="Allen-Vercoe E."/>
            <person name="Young S.K."/>
            <person name="Zeng Q."/>
            <person name="Gargeya S."/>
            <person name="Fitzgerald M."/>
            <person name="Haas B."/>
            <person name="Abouelleil A."/>
            <person name="Alvarado L."/>
            <person name="Arachchi H.M."/>
            <person name="Berlin A."/>
            <person name="Brown A."/>
            <person name="Chapman S.B."/>
            <person name="Chen Z."/>
            <person name="Dunbar C."/>
            <person name="Freedman E."/>
            <person name="Gearin G."/>
            <person name="Gellesch M."/>
            <person name="Goldberg J."/>
            <person name="Griggs A."/>
            <person name="Gujja S."/>
            <person name="Heiman D."/>
            <person name="Howarth C."/>
            <person name="Larson L."/>
            <person name="Lui A."/>
            <person name="MacDonald P.J.P."/>
            <person name="Montmayeur A."/>
            <person name="Murphy C."/>
            <person name="Neiman D."/>
            <person name="Pearson M."/>
            <person name="Priest M."/>
            <person name="Roberts A."/>
            <person name="Saif S."/>
            <person name="Shea T."/>
            <person name="Shenoy N."/>
            <person name="Sisk P."/>
            <person name="Stolte C."/>
            <person name="Sykes S."/>
            <person name="Wortman J."/>
            <person name="Nusbaum C."/>
            <person name="Birren B."/>
        </authorList>
    </citation>
    <scope>NUCLEOTIDE SEQUENCE [LARGE SCALE GENOMIC DNA]</scope>
    <source>
        <strain evidence="1 2">WAL-18680</strain>
    </source>
</reference>
<dbReference type="Proteomes" id="UP000005384">
    <property type="component" value="Unassembled WGS sequence"/>
</dbReference>
<dbReference type="EMBL" id="ADLN01000120">
    <property type="protein sequence ID" value="EHI57523.1"/>
    <property type="molecule type" value="Genomic_DNA"/>
</dbReference>
<dbReference type="PATRIC" id="fig|742737.3.peg.4619"/>
<gene>
    <name evidence="1" type="ORF">HMPREF9473_04632</name>
</gene>
<dbReference type="OrthoDB" id="1397020at2"/>
<dbReference type="AlphaFoldDB" id="G5IMA4"/>
<evidence type="ECO:0000313" key="2">
    <source>
        <dbReference type="Proteomes" id="UP000005384"/>
    </source>
</evidence>
<comment type="caution">
    <text evidence="1">The sequence shown here is derived from an EMBL/GenBank/DDBJ whole genome shotgun (WGS) entry which is preliminary data.</text>
</comment>
<name>G5IMA4_9FIRM</name>
<evidence type="ECO:0000313" key="1">
    <source>
        <dbReference type="EMBL" id="EHI57523.1"/>
    </source>
</evidence>
<keyword evidence="2" id="KW-1185">Reference proteome</keyword>
<sequence length="579" mass="68324">MIQDCLEIFKYKLDKYDDERLVLDNYVPKDGTYILIEMSEPQWNVKDTVAIRFNKKDGKLEGKTSSNYRLISTLDYYSKLIAMNKPVDPQKVIHSNNYLSFAVKKESIATGKLSSEVLDLYYEILKNPIQKYSKPNVRKLYEETEKMCGEVDRILAEQIHQWVRENLSKLEIDTSKKDYLKLYFIFPDEAKTKELYRKEGSRYTIPNIYNNNDFNCLINDEIYGLPNDNMGMNSKKVFLANKSKRVQVPYLLNREQVMLQAKFYDFLYGQASKGNLNIYFDENRKEIIPLKNGESPTADMSGYFIRLKKGMEAEIHNVDAVPCYNPHLQTTFFYQQYLETDQSDNYGMITDRKRLELLIDDVLFGKSLISNYFTDVGDITIKDGTLVQNLIMSRELLFSWFYKNDGVNPWPVLQKCSKTMIYNSINKGYWKKTRHQINLLWSLKDYFKKEEIMYPVVESLRKHINEKDDWMFDNDEEYYFAIGQMVSYFINKSKAAKKPLSFINPFLNAKDDDMIKSHLEVLFKKYDYDIMYMDLRVKRLFSNVMIHKPVEKIDTTMIAAGVAANNLIFEKKEAERNDE</sequence>
<dbReference type="RefSeq" id="WP_006782620.1">
    <property type="nucleotide sequence ID" value="NZ_CP040506.1"/>
</dbReference>
<organism evidence="1 2">
    <name type="scientific">Hungatella hathewayi WAL-18680</name>
    <dbReference type="NCBI Taxonomy" id="742737"/>
    <lineage>
        <taxon>Bacteria</taxon>
        <taxon>Bacillati</taxon>
        <taxon>Bacillota</taxon>
        <taxon>Clostridia</taxon>
        <taxon>Lachnospirales</taxon>
        <taxon>Lachnospiraceae</taxon>
        <taxon>Hungatella</taxon>
    </lineage>
</organism>
<accession>G5IMA4</accession>
<proteinExistence type="predicted"/>
<protein>
    <submittedName>
        <fullName evidence="1">Uncharacterized protein</fullName>
    </submittedName>
</protein>